<sequence>MLGIFKVVEVHGWTLVESIEAGGSKMDTHDLLFSYSSEITLAPPSFLPSQFLYLTVSPSSTPHSNPPQPSSRLSAHPSSPPPHSSSNNLPTGLSTQLPQ</sequence>
<evidence type="ECO:0000313" key="3">
    <source>
        <dbReference type="Proteomes" id="UP001432216"/>
    </source>
</evidence>
<accession>A0ABZ2ARI0</accession>
<dbReference type="GeneID" id="89989211"/>
<protein>
    <submittedName>
        <fullName evidence="2">Uncharacterized protein</fullName>
    </submittedName>
</protein>
<dbReference type="Proteomes" id="UP001432216">
    <property type="component" value="Chromosome 4"/>
</dbReference>
<feature type="region of interest" description="Disordered" evidence="1">
    <location>
        <begin position="57"/>
        <end position="99"/>
    </location>
</feature>
<dbReference type="RefSeq" id="XP_064720372.1">
    <property type="nucleotide sequence ID" value="XM_064864300.1"/>
</dbReference>
<dbReference type="EMBL" id="CP143809">
    <property type="protein sequence ID" value="WVO21133.1"/>
    <property type="molecule type" value="Genomic_DNA"/>
</dbReference>
<reference evidence="2 3" key="1">
    <citation type="submission" date="2024-01" db="EMBL/GenBank/DDBJ databases">
        <title>Comparative genomics of Cryptococcus and Kwoniella reveals pathogenesis evolution and contrasting modes of karyotype evolution via chromosome fusion or intercentromeric recombination.</title>
        <authorList>
            <person name="Coelho M.A."/>
            <person name="David-Palma M."/>
            <person name="Shea T."/>
            <person name="Bowers K."/>
            <person name="McGinley-Smith S."/>
            <person name="Mohammad A.W."/>
            <person name="Gnirke A."/>
            <person name="Yurkov A.M."/>
            <person name="Nowrousian M."/>
            <person name="Sun S."/>
            <person name="Cuomo C.A."/>
            <person name="Heitman J."/>
        </authorList>
    </citation>
    <scope>NUCLEOTIDE SEQUENCE [LARGE SCALE GENOMIC DNA]</scope>
    <source>
        <strain evidence="2 3">7685027</strain>
    </source>
</reference>
<evidence type="ECO:0000313" key="2">
    <source>
        <dbReference type="EMBL" id="WVO21133.1"/>
    </source>
</evidence>
<keyword evidence="3" id="KW-1185">Reference proteome</keyword>
<evidence type="ECO:0000256" key="1">
    <source>
        <dbReference type="SAM" id="MobiDB-lite"/>
    </source>
</evidence>
<gene>
    <name evidence="2" type="ORF">IAS62_002438</name>
</gene>
<proteinExistence type="predicted"/>
<organism evidence="2 3">
    <name type="scientific">Cryptococcus decagattii</name>
    <dbReference type="NCBI Taxonomy" id="1859122"/>
    <lineage>
        <taxon>Eukaryota</taxon>
        <taxon>Fungi</taxon>
        <taxon>Dikarya</taxon>
        <taxon>Basidiomycota</taxon>
        <taxon>Agaricomycotina</taxon>
        <taxon>Tremellomycetes</taxon>
        <taxon>Tremellales</taxon>
        <taxon>Cryptococcaceae</taxon>
        <taxon>Cryptococcus</taxon>
        <taxon>Cryptococcus gattii species complex</taxon>
    </lineage>
</organism>
<name>A0ABZ2ARI0_9TREE</name>